<dbReference type="AlphaFoldDB" id="A0A5K3F3T0"/>
<protein>
    <submittedName>
        <fullName evidence="1">Uncharacterized protein</fullName>
    </submittedName>
</protein>
<reference evidence="1" key="1">
    <citation type="submission" date="2019-11" db="UniProtKB">
        <authorList>
            <consortium name="WormBaseParasite"/>
        </authorList>
    </citation>
    <scope>IDENTIFICATION</scope>
</reference>
<accession>A0A5K3F3T0</accession>
<proteinExistence type="predicted"/>
<dbReference type="WBParaSite" id="MCU_005217-RA">
    <property type="protein sequence ID" value="MCU_005217-RA"/>
    <property type="gene ID" value="MCU_005217"/>
</dbReference>
<evidence type="ECO:0000313" key="1">
    <source>
        <dbReference type="WBParaSite" id="MCU_005217-RA"/>
    </source>
</evidence>
<organism evidence="1">
    <name type="scientific">Mesocestoides corti</name>
    <name type="common">Flatworm</name>
    <dbReference type="NCBI Taxonomy" id="53468"/>
    <lineage>
        <taxon>Eukaryota</taxon>
        <taxon>Metazoa</taxon>
        <taxon>Spiralia</taxon>
        <taxon>Lophotrochozoa</taxon>
        <taxon>Platyhelminthes</taxon>
        <taxon>Cestoda</taxon>
        <taxon>Eucestoda</taxon>
        <taxon>Cyclophyllidea</taxon>
        <taxon>Mesocestoididae</taxon>
        <taxon>Mesocestoides</taxon>
    </lineage>
</organism>
<name>A0A5K3F3T0_MESCO</name>
<sequence length="86" mass="9765">MKFVHFETYASKYLAVAPAYLDTGYWLSWEHVYHYEPPPPPPHPHVMIPYASVSVFVLVKCTCLVHHPHPPPPTRRAPGQSVPHVG</sequence>